<organism evidence="2">
    <name type="scientific">hydrothermal vent metagenome</name>
    <dbReference type="NCBI Taxonomy" id="652676"/>
    <lineage>
        <taxon>unclassified sequences</taxon>
        <taxon>metagenomes</taxon>
        <taxon>ecological metagenomes</taxon>
    </lineage>
</organism>
<dbReference type="GO" id="GO:0003677">
    <property type="term" value="F:DNA binding"/>
    <property type="evidence" value="ECO:0007669"/>
    <property type="project" value="InterPro"/>
</dbReference>
<name>A0A3B1B6Q3_9ZZZZ</name>
<gene>
    <name evidence="2" type="ORF">MNBD_GAMMA26-2588</name>
</gene>
<dbReference type="Gene3D" id="3.30.70.1290">
    <property type="entry name" value="Transposase IS200-like"/>
    <property type="match status" value="1"/>
</dbReference>
<evidence type="ECO:0000259" key="1">
    <source>
        <dbReference type="SMART" id="SM01321"/>
    </source>
</evidence>
<dbReference type="Pfam" id="PF01797">
    <property type="entry name" value="Y1_Tnp"/>
    <property type="match status" value="1"/>
</dbReference>
<feature type="domain" description="Transposase IS200-like" evidence="1">
    <location>
        <begin position="9"/>
        <end position="123"/>
    </location>
</feature>
<dbReference type="InterPro" id="IPR036515">
    <property type="entry name" value="Transposase_17_sf"/>
</dbReference>
<dbReference type="AlphaFoldDB" id="A0A3B1B6Q3"/>
<evidence type="ECO:0000313" key="2">
    <source>
        <dbReference type="EMBL" id="VAX11862.1"/>
    </source>
</evidence>
<accession>A0A3B1B6Q3</accession>
<dbReference type="EMBL" id="UOFX01000095">
    <property type="protein sequence ID" value="VAX11862.1"/>
    <property type="molecule type" value="Genomic_DNA"/>
</dbReference>
<dbReference type="SMART" id="SM01321">
    <property type="entry name" value="Y1_Tnp"/>
    <property type="match status" value="1"/>
</dbReference>
<dbReference type="GO" id="GO:0004803">
    <property type="term" value="F:transposase activity"/>
    <property type="evidence" value="ECO:0007669"/>
    <property type="project" value="InterPro"/>
</dbReference>
<dbReference type="SUPFAM" id="SSF143422">
    <property type="entry name" value="Transposase IS200-like"/>
    <property type="match status" value="1"/>
</dbReference>
<proteinExistence type="predicted"/>
<dbReference type="PANTHER" id="PTHR34322:SF2">
    <property type="entry name" value="TRANSPOSASE IS200-LIKE DOMAIN-CONTAINING PROTEIN"/>
    <property type="match status" value="1"/>
</dbReference>
<dbReference type="PANTHER" id="PTHR34322">
    <property type="entry name" value="TRANSPOSASE, Y1_TNP DOMAIN-CONTAINING"/>
    <property type="match status" value="1"/>
</dbReference>
<dbReference type="GO" id="GO:0006313">
    <property type="term" value="P:DNA transposition"/>
    <property type="evidence" value="ECO:0007669"/>
    <property type="project" value="InterPro"/>
</dbReference>
<sequence length="219" mass="25550">MARIARVVVPEIPHHITQRGNRRQDVFFQDEDYQEYLDLMSHWCKEEGVEIWNYCLMPNHVHLIVVPQKGSLLSRAIGEAHRRYTRYINFREKWRGYLWQGRFASFPMDEPYLLAAARYVEQNPVKAGIVSEAWDYTWSSVHAHLSGKSDGVVTVKPMQNRVDNWKEFIAATNLSDEGSFRRHARTGRPLGDEGFVRQVSKLVGRNLIPQKAGRKKKEK</sequence>
<protein>
    <submittedName>
        <fullName evidence="2">Transposase and inactivated derivatives</fullName>
    </submittedName>
</protein>
<reference evidence="2" key="1">
    <citation type="submission" date="2018-06" db="EMBL/GenBank/DDBJ databases">
        <authorList>
            <person name="Zhirakovskaya E."/>
        </authorList>
    </citation>
    <scope>NUCLEOTIDE SEQUENCE</scope>
</reference>
<dbReference type="InterPro" id="IPR002686">
    <property type="entry name" value="Transposase_17"/>
</dbReference>